<dbReference type="WBParaSite" id="SBAD_0000859401-mRNA-1">
    <property type="protein sequence ID" value="SBAD_0000859401-mRNA-1"/>
    <property type="gene ID" value="SBAD_0000859401"/>
</dbReference>
<gene>
    <name evidence="4" type="ORF">SBAD_LOCUS8285</name>
</gene>
<proteinExistence type="inferred from homology"/>
<protein>
    <recommendedName>
        <fullName evidence="2">Replication termination factor 2</fullName>
    </recommendedName>
    <alternativeName>
        <fullName evidence="3">Replication termination factor 2 domain-containing protein 1</fullName>
    </alternativeName>
</protein>
<evidence type="ECO:0000313" key="4">
    <source>
        <dbReference type="EMBL" id="VDP16278.1"/>
    </source>
</evidence>
<reference evidence="6" key="1">
    <citation type="submission" date="2016-06" db="UniProtKB">
        <authorList>
            <consortium name="WormBaseParasite"/>
        </authorList>
    </citation>
    <scope>IDENTIFICATION</scope>
</reference>
<comment type="similarity">
    <text evidence="1">Belongs to the rtf2 family.</text>
</comment>
<organism evidence="6">
    <name type="scientific">Soboliphyme baturini</name>
    <dbReference type="NCBI Taxonomy" id="241478"/>
    <lineage>
        <taxon>Eukaryota</taxon>
        <taxon>Metazoa</taxon>
        <taxon>Ecdysozoa</taxon>
        <taxon>Nematoda</taxon>
        <taxon>Enoplea</taxon>
        <taxon>Dorylaimia</taxon>
        <taxon>Dioctophymatida</taxon>
        <taxon>Dioctophymatoidea</taxon>
        <taxon>Soboliphymatidae</taxon>
        <taxon>Soboliphyme</taxon>
    </lineage>
</organism>
<name>A0A183IXD7_9BILA</name>
<dbReference type="Pfam" id="PF04641">
    <property type="entry name" value="Rtf2"/>
    <property type="match status" value="1"/>
</dbReference>
<dbReference type="InterPro" id="IPR006735">
    <property type="entry name" value="Rtf2"/>
</dbReference>
<keyword evidence="5" id="KW-1185">Reference proteome</keyword>
<dbReference type="GO" id="GO:0006274">
    <property type="term" value="P:DNA replication termination"/>
    <property type="evidence" value="ECO:0007669"/>
    <property type="project" value="TreeGrafter"/>
</dbReference>
<evidence type="ECO:0000313" key="6">
    <source>
        <dbReference type="WBParaSite" id="SBAD_0000859401-mRNA-1"/>
    </source>
</evidence>
<dbReference type="GO" id="GO:0005634">
    <property type="term" value="C:nucleus"/>
    <property type="evidence" value="ECO:0007669"/>
    <property type="project" value="TreeGrafter"/>
</dbReference>
<evidence type="ECO:0000256" key="1">
    <source>
        <dbReference type="ARBA" id="ARBA00009885"/>
    </source>
</evidence>
<dbReference type="PANTHER" id="PTHR12775:SF0">
    <property type="entry name" value="REPLICATION TERMINATION FACTOR 2"/>
    <property type="match status" value="1"/>
</dbReference>
<accession>A0A183IXD7</accession>
<dbReference type="InterPro" id="IPR027799">
    <property type="entry name" value="Rtf2_RING-finger"/>
</dbReference>
<evidence type="ECO:0000256" key="3">
    <source>
        <dbReference type="ARBA" id="ARBA00030367"/>
    </source>
</evidence>
<evidence type="ECO:0000256" key="2">
    <source>
        <dbReference type="ARBA" id="ARBA00015157"/>
    </source>
</evidence>
<reference evidence="4 5" key="2">
    <citation type="submission" date="2018-11" db="EMBL/GenBank/DDBJ databases">
        <authorList>
            <consortium name="Pathogen Informatics"/>
        </authorList>
    </citation>
    <scope>NUCLEOTIDE SEQUENCE [LARGE SCALE GENOMIC DNA]</scope>
</reference>
<dbReference type="EMBL" id="UZAM01011445">
    <property type="protein sequence ID" value="VDP16278.1"/>
    <property type="molecule type" value="Genomic_DNA"/>
</dbReference>
<evidence type="ECO:0000313" key="5">
    <source>
        <dbReference type="Proteomes" id="UP000270296"/>
    </source>
</evidence>
<dbReference type="Proteomes" id="UP000270296">
    <property type="component" value="Unassembled WGS sequence"/>
</dbReference>
<dbReference type="PANTHER" id="PTHR12775">
    <property type="entry name" value="PROTEIN C20ORF43 HOMOLOG"/>
    <property type="match status" value="1"/>
</dbReference>
<dbReference type="AlphaFoldDB" id="A0A183IXD7"/>
<dbReference type="CDD" id="cd16653">
    <property type="entry name" value="RING-like_Rtf2"/>
    <property type="match status" value="1"/>
</dbReference>
<sequence length="257" mass="28783">MGCDGGTIPRRDELVRTKKKPEQVERDVAIAAKWEYCTLSQQKLREPIVACRLGRLYNKEAVLEALLKKGSGVIEGAEHIQHLKDVKELKLTRNPAYDANRIDKGGEYSDNNIAPYICPIVGIEMNGKYRFCVIWSCGCVLSEKALKEVKSDGCNKCGKSYTPDSVVVIYGTDEEVNCYKDRLCAAQSAGPSVKRKVREEAFDSGLPSTSKQNDVKKFKSIQENGKVSEVYKSLFTTSEAAKNHPTAHWITYNPLYY</sequence>
<dbReference type="OrthoDB" id="247013at2759"/>